<reference evidence="1 2" key="1">
    <citation type="submission" date="2013-11" db="EMBL/GenBank/DDBJ databases">
        <title>Genome sequencing of Stegodyphus mimosarum.</title>
        <authorList>
            <person name="Bechsgaard J."/>
        </authorList>
    </citation>
    <scope>NUCLEOTIDE SEQUENCE [LARGE SCALE GENOMIC DNA]</scope>
</reference>
<protein>
    <submittedName>
        <fullName evidence="1">Uncharacterized protein</fullName>
    </submittedName>
</protein>
<accession>A0A087TBY1</accession>
<gene>
    <name evidence="1" type="ORF">X975_15519</name>
</gene>
<feature type="non-terminal residue" evidence="1">
    <location>
        <position position="129"/>
    </location>
</feature>
<dbReference type="OrthoDB" id="6433614at2759"/>
<dbReference type="EMBL" id="KK114513">
    <property type="protein sequence ID" value="KFM62620.1"/>
    <property type="molecule type" value="Genomic_DNA"/>
</dbReference>
<sequence length="129" mass="15638">MDRDLIEVCQEMRNELHLYSTPPNSTVDSRRLLNDEEFVERVNTLLDRLHLLQEAISQKQKDTQFLKQMQTEMCQYSAEYEYLRKQAAQLEVINPELREEVNKRCNILSNKWELLEYTLYPKRRQEREG</sequence>
<keyword evidence="2" id="KW-1185">Reference proteome</keyword>
<proteinExistence type="predicted"/>
<evidence type="ECO:0000313" key="1">
    <source>
        <dbReference type="EMBL" id="KFM62620.1"/>
    </source>
</evidence>
<evidence type="ECO:0000313" key="2">
    <source>
        <dbReference type="Proteomes" id="UP000054359"/>
    </source>
</evidence>
<name>A0A087TBY1_STEMI</name>
<organism evidence="1 2">
    <name type="scientific">Stegodyphus mimosarum</name>
    <name type="common">African social velvet spider</name>
    <dbReference type="NCBI Taxonomy" id="407821"/>
    <lineage>
        <taxon>Eukaryota</taxon>
        <taxon>Metazoa</taxon>
        <taxon>Ecdysozoa</taxon>
        <taxon>Arthropoda</taxon>
        <taxon>Chelicerata</taxon>
        <taxon>Arachnida</taxon>
        <taxon>Araneae</taxon>
        <taxon>Araneomorphae</taxon>
        <taxon>Entelegynae</taxon>
        <taxon>Eresoidea</taxon>
        <taxon>Eresidae</taxon>
        <taxon>Stegodyphus</taxon>
    </lineage>
</organism>
<dbReference type="AlphaFoldDB" id="A0A087TBY1"/>
<dbReference type="Proteomes" id="UP000054359">
    <property type="component" value="Unassembled WGS sequence"/>
</dbReference>